<reference evidence="1" key="1">
    <citation type="submission" date="2020-05" db="EMBL/GenBank/DDBJ databases">
        <authorList>
            <person name="Chiriac C."/>
            <person name="Salcher M."/>
            <person name="Ghai R."/>
            <person name="Kavagutti S V."/>
        </authorList>
    </citation>
    <scope>NUCLEOTIDE SEQUENCE</scope>
</reference>
<dbReference type="EMBL" id="CAFBIY010000106">
    <property type="protein sequence ID" value="CAB4852016.1"/>
    <property type="molecule type" value="Genomic_DNA"/>
</dbReference>
<protein>
    <submittedName>
        <fullName evidence="1">Unannotated protein</fullName>
    </submittedName>
</protein>
<dbReference type="EMBL" id="CAFAAV010000391">
    <property type="protein sequence ID" value="CAB4836264.1"/>
    <property type="molecule type" value="Genomic_DNA"/>
</dbReference>
<dbReference type="EMBL" id="CAESGF010000014">
    <property type="protein sequence ID" value="CAB4364468.1"/>
    <property type="molecule type" value="Genomic_DNA"/>
</dbReference>
<evidence type="ECO:0000313" key="2">
    <source>
        <dbReference type="EMBL" id="CAB4728133.1"/>
    </source>
</evidence>
<proteinExistence type="predicted"/>
<evidence type="ECO:0000313" key="5">
    <source>
        <dbReference type="EMBL" id="CAB4940155.1"/>
    </source>
</evidence>
<name>A0A6J6A6B2_9ZZZZ</name>
<gene>
    <name evidence="2" type="ORF">UFOPK2656_01921</name>
    <name evidence="3" type="ORF">UFOPK3099_03091</name>
    <name evidence="4" type="ORF">UFOPK3267_01836</name>
    <name evidence="5" type="ORF">UFOPK3651_02103</name>
    <name evidence="1" type="ORF">UFOPK4189_02229</name>
</gene>
<organism evidence="1">
    <name type="scientific">freshwater metagenome</name>
    <dbReference type="NCBI Taxonomy" id="449393"/>
    <lineage>
        <taxon>unclassified sequences</taxon>
        <taxon>metagenomes</taxon>
        <taxon>ecological metagenomes</taxon>
    </lineage>
</organism>
<dbReference type="EMBL" id="CAEZYF010000011">
    <property type="protein sequence ID" value="CAB4728133.1"/>
    <property type="molecule type" value="Genomic_DNA"/>
</dbReference>
<accession>A0A6J6A6B2</accession>
<evidence type="ECO:0000313" key="1">
    <source>
        <dbReference type="EMBL" id="CAB4364468.1"/>
    </source>
</evidence>
<sequence>MTERARGEGVFAGSVVSFDAAAGLGEVLRDDGQRFGFHCIEIADGTRAVEPGTPVTFGLLAKLGRYEAARITRA</sequence>
<evidence type="ECO:0000313" key="3">
    <source>
        <dbReference type="EMBL" id="CAB4836264.1"/>
    </source>
</evidence>
<dbReference type="AlphaFoldDB" id="A0A6J6A6B2"/>
<dbReference type="Gene3D" id="2.40.50.140">
    <property type="entry name" value="Nucleic acid-binding proteins"/>
    <property type="match status" value="1"/>
</dbReference>
<dbReference type="EMBL" id="CAFBMT010000012">
    <property type="protein sequence ID" value="CAB4940155.1"/>
    <property type="molecule type" value="Genomic_DNA"/>
</dbReference>
<dbReference type="InterPro" id="IPR012340">
    <property type="entry name" value="NA-bd_OB-fold"/>
</dbReference>
<evidence type="ECO:0000313" key="4">
    <source>
        <dbReference type="EMBL" id="CAB4852016.1"/>
    </source>
</evidence>